<proteinExistence type="predicted"/>
<dbReference type="EMBL" id="JAJJHW010003409">
    <property type="protein sequence ID" value="KAH8359762.1"/>
    <property type="molecule type" value="Genomic_DNA"/>
</dbReference>
<sequence length="180" mass="21306">MVKQRKIVDKNKTNINDILMNRELRFDRGHEEPPFEQSNEFKAPMTMCDQIKQMTREKLNIYLKAYKTNYELLNYVLHPKFRPPRHMLPFVEPELAKSRPRSCFYRISTDQLSLPQTSSCTSVEYLQGSTEQSKIIRPHSYPLKAVHNCISFPSTMRAHGLFRSTVNSQNRRRPMRTIDQ</sequence>
<protein>
    <submittedName>
        <fullName evidence="1">Uncharacterized protein</fullName>
    </submittedName>
</protein>
<accession>A0AAD4JU80</accession>
<name>A0AAD4JU80_9MUSC</name>
<gene>
    <name evidence="1" type="ORF">KR093_008705</name>
</gene>
<organism evidence="1 2">
    <name type="scientific">Drosophila rubida</name>
    <dbReference type="NCBI Taxonomy" id="30044"/>
    <lineage>
        <taxon>Eukaryota</taxon>
        <taxon>Metazoa</taxon>
        <taxon>Ecdysozoa</taxon>
        <taxon>Arthropoda</taxon>
        <taxon>Hexapoda</taxon>
        <taxon>Insecta</taxon>
        <taxon>Pterygota</taxon>
        <taxon>Neoptera</taxon>
        <taxon>Endopterygota</taxon>
        <taxon>Diptera</taxon>
        <taxon>Brachycera</taxon>
        <taxon>Muscomorpha</taxon>
        <taxon>Ephydroidea</taxon>
        <taxon>Drosophilidae</taxon>
        <taxon>Drosophila</taxon>
    </lineage>
</organism>
<comment type="caution">
    <text evidence="1">The sequence shown here is derived from an EMBL/GenBank/DDBJ whole genome shotgun (WGS) entry which is preliminary data.</text>
</comment>
<keyword evidence="2" id="KW-1185">Reference proteome</keyword>
<reference evidence="1" key="1">
    <citation type="journal article" date="2021" name="Mol. Ecol. Resour.">
        <title>Phylogenomic analyses of the genus Drosophila reveals genomic signals of climate adaptation.</title>
        <authorList>
            <person name="Li F."/>
            <person name="Rane R.V."/>
            <person name="Luria V."/>
            <person name="Xiong Z."/>
            <person name="Chen J."/>
            <person name="Li Z."/>
            <person name="Catullo R.A."/>
            <person name="Griffin P.C."/>
            <person name="Schiffer M."/>
            <person name="Pearce S."/>
            <person name="Lee S.F."/>
            <person name="McElroy K."/>
            <person name="Stocker A."/>
            <person name="Shirriffs J."/>
            <person name="Cockerell F."/>
            <person name="Coppin C."/>
            <person name="Sgro C.M."/>
            <person name="Karger A."/>
            <person name="Cain J.W."/>
            <person name="Weber J.A."/>
            <person name="Santpere G."/>
            <person name="Kirschner M.W."/>
            <person name="Hoffmann A.A."/>
            <person name="Oakeshott J.G."/>
            <person name="Zhang G."/>
        </authorList>
    </citation>
    <scope>NUCLEOTIDE SEQUENCE</scope>
    <source>
        <strain evidence="1">BGI-SZ-2011g</strain>
    </source>
</reference>
<evidence type="ECO:0000313" key="2">
    <source>
        <dbReference type="Proteomes" id="UP001200034"/>
    </source>
</evidence>
<evidence type="ECO:0000313" key="1">
    <source>
        <dbReference type="EMBL" id="KAH8359762.1"/>
    </source>
</evidence>
<dbReference type="AlphaFoldDB" id="A0AAD4JU80"/>
<dbReference type="Proteomes" id="UP001200034">
    <property type="component" value="Unassembled WGS sequence"/>
</dbReference>